<keyword evidence="2" id="KW-0813">Transport</keyword>
<evidence type="ECO:0000256" key="10">
    <source>
        <dbReference type="ARBA" id="ARBA00023136"/>
    </source>
</evidence>
<dbReference type="InParanoid" id="C3ZAG5"/>
<reference evidence="13" key="1">
    <citation type="journal article" date="2008" name="Nature">
        <title>The amphioxus genome and the evolution of the chordate karyotype.</title>
        <authorList>
            <consortium name="US DOE Joint Genome Institute (JGI-PGF)"/>
            <person name="Putnam N.H."/>
            <person name="Butts T."/>
            <person name="Ferrier D.E.K."/>
            <person name="Furlong R.F."/>
            <person name="Hellsten U."/>
            <person name="Kawashima T."/>
            <person name="Robinson-Rechavi M."/>
            <person name="Shoguchi E."/>
            <person name="Terry A."/>
            <person name="Yu J.-K."/>
            <person name="Benito-Gutierrez E.L."/>
            <person name="Dubchak I."/>
            <person name="Garcia-Fernandez J."/>
            <person name="Gibson-Brown J.J."/>
            <person name="Grigoriev I.V."/>
            <person name="Horton A.C."/>
            <person name="de Jong P.J."/>
            <person name="Jurka J."/>
            <person name="Kapitonov V.V."/>
            <person name="Kohara Y."/>
            <person name="Kuroki Y."/>
            <person name="Lindquist E."/>
            <person name="Lucas S."/>
            <person name="Osoegawa K."/>
            <person name="Pennacchio L.A."/>
            <person name="Salamov A.A."/>
            <person name="Satou Y."/>
            <person name="Sauka-Spengler T."/>
            <person name="Schmutz J."/>
            <person name="Shin-I T."/>
            <person name="Toyoda A."/>
            <person name="Bronner-Fraser M."/>
            <person name="Fujiyama A."/>
            <person name="Holland L.Z."/>
            <person name="Holland P.W.H."/>
            <person name="Satoh N."/>
            <person name="Rokhsar D.S."/>
        </authorList>
    </citation>
    <scope>NUCLEOTIDE SEQUENCE [LARGE SCALE GENOMIC DNA]</scope>
    <source>
        <strain evidence="13">S238N-H82</strain>
        <tissue evidence="13">Testes</tissue>
    </source>
</reference>
<dbReference type="GO" id="GO:0034220">
    <property type="term" value="P:monoatomic ion transmembrane transport"/>
    <property type="evidence" value="ECO:0007669"/>
    <property type="project" value="UniProtKB-KW"/>
</dbReference>
<accession>C3ZAG5</accession>
<evidence type="ECO:0000256" key="8">
    <source>
        <dbReference type="ARBA" id="ARBA00022989"/>
    </source>
</evidence>
<evidence type="ECO:0000256" key="11">
    <source>
        <dbReference type="ARBA" id="ARBA00023157"/>
    </source>
</evidence>
<dbReference type="GO" id="GO:0005886">
    <property type="term" value="C:plasma membrane"/>
    <property type="evidence" value="ECO:0007669"/>
    <property type="project" value="UniProtKB-SubCell"/>
</dbReference>
<feature type="non-terminal residue" evidence="13">
    <location>
        <position position="1"/>
    </location>
</feature>
<evidence type="ECO:0000256" key="6">
    <source>
        <dbReference type="ARBA" id="ARBA00022729"/>
    </source>
</evidence>
<dbReference type="SUPFAM" id="SSF52058">
    <property type="entry name" value="L domain-like"/>
    <property type="match status" value="1"/>
</dbReference>
<proteinExistence type="predicted"/>
<protein>
    <recommendedName>
        <fullName evidence="14">LRRNT domain-containing protein</fullName>
    </recommendedName>
</protein>
<evidence type="ECO:0000313" key="13">
    <source>
        <dbReference type="EMBL" id="EEN50368.1"/>
    </source>
</evidence>
<dbReference type="InterPro" id="IPR032675">
    <property type="entry name" value="LRR_dom_sf"/>
</dbReference>
<evidence type="ECO:0008006" key="14">
    <source>
        <dbReference type="Google" id="ProtNLM"/>
    </source>
</evidence>
<keyword evidence="6" id="KW-0732">Signal</keyword>
<keyword evidence="3" id="KW-1003">Cell membrane</keyword>
<dbReference type="EMBL" id="GG666602">
    <property type="protein sequence ID" value="EEN50368.1"/>
    <property type="molecule type" value="Genomic_DNA"/>
</dbReference>
<dbReference type="STRING" id="7739.C3ZAG5"/>
<evidence type="ECO:0000256" key="7">
    <source>
        <dbReference type="ARBA" id="ARBA00022737"/>
    </source>
</evidence>
<keyword evidence="10" id="KW-0472">Membrane</keyword>
<comment type="subcellular location">
    <subcellularLocation>
        <location evidence="1">Cell membrane</location>
        <topology evidence="1">Single-pass membrane protein</topology>
    </subcellularLocation>
</comment>
<gene>
    <name evidence="13" type="ORF">BRAFLDRAFT_187668</name>
</gene>
<dbReference type="eggNOG" id="KOG4237">
    <property type="taxonomic scope" value="Eukaryota"/>
</dbReference>
<evidence type="ECO:0000256" key="12">
    <source>
        <dbReference type="ARBA" id="ARBA00023303"/>
    </source>
</evidence>
<dbReference type="InterPro" id="IPR003591">
    <property type="entry name" value="Leu-rich_rpt_typical-subtyp"/>
</dbReference>
<keyword evidence="5" id="KW-0812">Transmembrane</keyword>
<keyword evidence="9" id="KW-0406">Ion transport</keyword>
<keyword evidence="4" id="KW-0433">Leucine-rich repeat</keyword>
<evidence type="ECO:0000256" key="1">
    <source>
        <dbReference type="ARBA" id="ARBA00004162"/>
    </source>
</evidence>
<sequence>LFIDNNKVNIILPQTFKGLRELVYLDMARNDIVSLRQFTFSALTTLSELILSLNCISHISEHAFHGLANLEFLELSGNRLSAFPMRAIKFIPSKHLYSV</sequence>
<name>C3ZAG5_BRAFL</name>
<dbReference type="PANTHER" id="PTHR46473:SF23">
    <property type="entry name" value="GH08155P"/>
    <property type="match status" value="1"/>
</dbReference>
<dbReference type="Gene3D" id="3.80.10.10">
    <property type="entry name" value="Ribonuclease Inhibitor"/>
    <property type="match status" value="1"/>
</dbReference>
<evidence type="ECO:0000256" key="5">
    <source>
        <dbReference type="ARBA" id="ARBA00022692"/>
    </source>
</evidence>
<dbReference type="InterPro" id="IPR051432">
    <property type="entry name" value="KCNMA1_auxiliary"/>
</dbReference>
<evidence type="ECO:0000256" key="4">
    <source>
        <dbReference type="ARBA" id="ARBA00022614"/>
    </source>
</evidence>
<dbReference type="PANTHER" id="PTHR46473">
    <property type="entry name" value="GH08155P"/>
    <property type="match status" value="1"/>
</dbReference>
<keyword evidence="7" id="KW-0677">Repeat</keyword>
<keyword evidence="8" id="KW-1133">Transmembrane helix</keyword>
<dbReference type="InterPro" id="IPR001611">
    <property type="entry name" value="Leu-rich_rpt"/>
</dbReference>
<keyword evidence="12" id="KW-0407">Ion channel</keyword>
<dbReference type="Pfam" id="PF13855">
    <property type="entry name" value="LRR_8"/>
    <property type="match status" value="1"/>
</dbReference>
<evidence type="ECO:0000256" key="3">
    <source>
        <dbReference type="ARBA" id="ARBA00022475"/>
    </source>
</evidence>
<organism>
    <name type="scientific">Branchiostoma floridae</name>
    <name type="common">Florida lancelet</name>
    <name type="synonym">Amphioxus</name>
    <dbReference type="NCBI Taxonomy" id="7739"/>
    <lineage>
        <taxon>Eukaryota</taxon>
        <taxon>Metazoa</taxon>
        <taxon>Chordata</taxon>
        <taxon>Cephalochordata</taxon>
        <taxon>Leptocardii</taxon>
        <taxon>Amphioxiformes</taxon>
        <taxon>Branchiostomatidae</taxon>
        <taxon>Branchiostoma</taxon>
    </lineage>
</organism>
<evidence type="ECO:0000256" key="2">
    <source>
        <dbReference type="ARBA" id="ARBA00022448"/>
    </source>
</evidence>
<dbReference type="SMART" id="SM00369">
    <property type="entry name" value="LRR_TYP"/>
    <property type="match status" value="3"/>
</dbReference>
<dbReference type="AlphaFoldDB" id="C3ZAG5"/>
<feature type="non-terminal residue" evidence="13">
    <location>
        <position position="99"/>
    </location>
</feature>
<evidence type="ECO:0000256" key="9">
    <source>
        <dbReference type="ARBA" id="ARBA00023065"/>
    </source>
</evidence>
<keyword evidence="11" id="KW-1015">Disulfide bond</keyword>